<feature type="region of interest" description="Disordered" evidence="1">
    <location>
        <begin position="1"/>
        <end position="24"/>
    </location>
</feature>
<dbReference type="AlphaFoldDB" id="A0A1C4VQK2"/>
<evidence type="ECO:0000256" key="1">
    <source>
        <dbReference type="SAM" id="MobiDB-lite"/>
    </source>
</evidence>
<evidence type="ECO:0000313" key="3">
    <source>
        <dbReference type="Proteomes" id="UP000198551"/>
    </source>
</evidence>
<dbReference type="EMBL" id="FMCV01000003">
    <property type="protein sequence ID" value="SCE86233.1"/>
    <property type="molecule type" value="Genomic_DNA"/>
</dbReference>
<evidence type="ECO:0000313" key="2">
    <source>
        <dbReference type="EMBL" id="SCE86233.1"/>
    </source>
</evidence>
<proteinExistence type="predicted"/>
<name>A0A1C4VQK2_9ACTN</name>
<dbReference type="Proteomes" id="UP000198551">
    <property type="component" value="Unassembled WGS sequence"/>
</dbReference>
<accession>A0A1C4VQK2</accession>
<sequence length="44" mass="4402">MVAVRTADTERPALAGRARAGGTGADAYFDGSGSLQSTFGLAPM</sequence>
<organism evidence="2 3">
    <name type="scientific">Micromonospora marina</name>
    <dbReference type="NCBI Taxonomy" id="307120"/>
    <lineage>
        <taxon>Bacteria</taxon>
        <taxon>Bacillati</taxon>
        <taxon>Actinomycetota</taxon>
        <taxon>Actinomycetes</taxon>
        <taxon>Micromonosporales</taxon>
        <taxon>Micromonosporaceae</taxon>
        <taxon>Micromonospora</taxon>
    </lineage>
</organism>
<keyword evidence="3" id="KW-1185">Reference proteome</keyword>
<protein>
    <submittedName>
        <fullName evidence="2">Uncharacterized protein</fullName>
    </submittedName>
</protein>
<reference evidence="3" key="1">
    <citation type="submission" date="2016-06" db="EMBL/GenBank/DDBJ databases">
        <authorList>
            <person name="Varghese N."/>
        </authorList>
    </citation>
    <scope>NUCLEOTIDE SEQUENCE [LARGE SCALE GENOMIC DNA]</scope>
    <source>
        <strain evidence="3">DSM 45555</strain>
    </source>
</reference>
<gene>
    <name evidence="2" type="ORF">GA0070215_103332</name>
</gene>